<comment type="subcellular location">
    <subcellularLocation>
        <location evidence="1">Nucleus</location>
    </subcellularLocation>
</comment>
<dbReference type="OrthoDB" id="27537at2759"/>
<dbReference type="GO" id="GO:0003682">
    <property type="term" value="F:chromatin binding"/>
    <property type="evidence" value="ECO:0007669"/>
    <property type="project" value="TreeGrafter"/>
</dbReference>
<evidence type="ECO:0000256" key="5">
    <source>
        <dbReference type="PROSITE-ProRule" id="PRU00221"/>
    </source>
</evidence>
<gene>
    <name evidence="6" type="ORF">J8A68_004110</name>
</gene>
<evidence type="ECO:0000256" key="4">
    <source>
        <dbReference type="ARBA" id="ARBA00023242"/>
    </source>
</evidence>
<keyword evidence="2 5" id="KW-0853">WD repeat</keyword>
<comment type="caution">
    <text evidence="6">The sequence shown here is derived from an EMBL/GenBank/DDBJ whole genome shotgun (WGS) entry which is preliminary data.</text>
</comment>
<dbReference type="PROSITE" id="PS50082">
    <property type="entry name" value="WD_REPEATS_2"/>
    <property type="match status" value="2"/>
</dbReference>
<dbReference type="GeneID" id="73470910"/>
<evidence type="ECO:0000256" key="1">
    <source>
        <dbReference type="ARBA" id="ARBA00004123"/>
    </source>
</evidence>
<dbReference type="PANTHER" id="PTHR19861">
    <property type="entry name" value="WD40 REPEAT PROTEIN SWD2"/>
    <property type="match status" value="1"/>
</dbReference>
<dbReference type="InterPro" id="IPR037867">
    <property type="entry name" value="Swd2/WDR82"/>
</dbReference>
<protein>
    <submittedName>
        <fullName evidence="6">SWD2</fullName>
    </submittedName>
</protein>
<keyword evidence="4" id="KW-0539">Nucleus</keyword>
<dbReference type="InterPro" id="IPR001680">
    <property type="entry name" value="WD40_rpt"/>
</dbReference>
<keyword evidence="3" id="KW-0677">Repeat</keyword>
<dbReference type="PROSITE" id="PS50294">
    <property type="entry name" value="WD_REPEATS_REGION"/>
    <property type="match status" value="1"/>
</dbReference>
<keyword evidence="7" id="KW-1185">Reference proteome</keyword>
<sequence length="367" mass="40906">MSQITITAKPSSSTTQITEKLLASCRPTKLFDYHQGASITSLDFDDSGQYLISAGIDKSIQLYDCHKGIHYKDIQSQKYGCHSARFTHLDLNCLYASTPNNPQENDNAIRYLALSNNQYIRYFKGHKEQVSSIEVNPIHNTFLSSSFDGTVKHWDLKSSSSIGNIDIGQNSIIGFDPHGIIFAIGKYPDENSTIGSIGLYDLKTFDKGPFLQVSIPVSKGQIWNKLEFSNNGKLLLISTESSEHYILDAFSGKVLARIQLDKQSPSHNHTQPKNWMSFKYPYTGSCTFSPCGKFVLIGSPYSIVHIFDLNDLKTSRDHNSDLEPIILTKSSNIQSTHGIPKIVAFNPKLFTFATADTTVTLWSPTSK</sequence>
<organism evidence="6 7">
    <name type="scientific">[Candida] subhashii</name>
    <dbReference type="NCBI Taxonomy" id="561895"/>
    <lineage>
        <taxon>Eukaryota</taxon>
        <taxon>Fungi</taxon>
        <taxon>Dikarya</taxon>
        <taxon>Ascomycota</taxon>
        <taxon>Saccharomycotina</taxon>
        <taxon>Pichiomycetes</taxon>
        <taxon>Debaryomycetaceae</taxon>
        <taxon>Spathaspora</taxon>
    </lineage>
</organism>
<accession>A0A8J5Q6Y0</accession>
<dbReference type="AlphaFoldDB" id="A0A8J5Q6Y0"/>
<dbReference type="GO" id="GO:0048188">
    <property type="term" value="C:Set1C/COMPASS complex"/>
    <property type="evidence" value="ECO:0007669"/>
    <property type="project" value="TreeGrafter"/>
</dbReference>
<evidence type="ECO:0000256" key="3">
    <source>
        <dbReference type="ARBA" id="ARBA00022737"/>
    </source>
</evidence>
<name>A0A8J5Q6Y0_9ASCO</name>
<proteinExistence type="predicted"/>
<dbReference type="Proteomes" id="UP000694255">
    <property type="component" value="Unassembled WGS sequence"/>
</dbReference>
<evidence type="ECO:0000256" key="2">
    <source>
        <dbReference type="ARBA" id="ARBA00022574"/>
    </source>
</evidence>
<reference evidence="6 7" key="1">
    <citation type="journal article" date="2021" name="DNA Res.">
        <title>Genome analysis of Candida subhashii reveals its hybrid nature and dual mitochondrial genome conformations.</title>
        <authorList>
            <person name="Mixao V."/>
            <person name="Hegedusova E."/>
            <person name="Saus E."/>
            <person name="Pryszcz L.P."/>
            <person name="Cillingova A."/>
            <person name="Nosek J."/>
            <person name="Gabaldon T."/>
        </authorList>
    </citation>
    <scope>NUCLEOTIDE SEQUENCE [LARGE SCALE GENOMIC DNA]</scope>
    <source>
        <strain evidence="6 7">CBS 10753</strain>
    </source>
</reference>
<evidence type="ECO:0000313" key="7">
    <source>
        <dbReference type="Proteomes" id="UP000694255"/>
    </source>
</evidence>
<dbReference type="PANTHER" id="PTHR19861:SF0">
    <property type="entry name" value="WD REPEAT-CONTAINING PROTEIN 82"/>
    <property type="match status" value="1"/>
</dbReference>
<dbReference type="Pfam" id="PF00400">
    <property type="entry name" value="WD40"/>
    <property type="match status" value="2"/>
</dbReference>
<evidence type="ECO:0000313" key="6">
    <source>
        <dbReference type="EMBL" id="KAG7662339.1"/>
    </source>
</evidence>
<dbReference type="EMBL" id="JAGSYN010000180">
    <property type="protein sequence ID" value="KAG7662339.1"/>
    <property type="molecule type" value="Genomic_DNA"/>
</dbReference>
<feature type="repeat" description="WD" evidence="5">
    <location>
        <begin position="123"/>
        <end position="164"/>
    </location>
</feature>
<dbReference type="SMART" id="SM00320">
    <property type="entry name" value="WD40"/>
    <property type="match status" value="3"/>
</dbReference>
<dbReference type="RefSeq" id="XP_049262572.1">
    <property type="nucleotide sequence ID" value="XM_049408035.1"/>
</dbReference>
<feature type="repeat" description="WD" evidence="5">
    <location>
        <begin position="39"/>
        <end position="64"/>
    </location>
</feature>